<comment type="caution">
    <text evidence="6">The sequence shown here is derived from an EMBL/GenBank/DDBJ whole genome shotgun (WGS) entry which is preliminary data.</text>
</comment>
<dbReference type="SUPFAM" id="SSF52768">
    <property type="entry name" value="Arginase/deacetylase"/>
    <property type="match status" value="1"/>
</dbReference>
<protein>
    <recommendedName>
        <fullName evidence="3">Acetoin utilization protein AcuC</fullName>
    </recommendedName>
</protein>
<keyword evidence="4" id="KW-0006">Acetoin catabolism</keyword>
<dbReference type="InterPro" id="IPR023696">
    <property type="entry name" value="Ureohydrolase_dom_sf"/>
</dbReference>
<evidence type="ECO:0000313" key="6">
    <source>
        <dbReference type="EMBL" id="TCS83756.1"/>
    </source>
</evidence>
<dbReference type="UniPathway" id="UPA00040"/>
<reference evidence="6 7" key="1">
    <citation type="submission" date="2019-03" db="EMBL/GenBank/DDBJ databases">
        <title>Genomic Encyclopedia of Type Strains, Phase IV (KMG-IV): sequencing the most valuable type-strain genomes for metagenomic binning, comparative biology and taxonomic classification.</title>
        <authorList>
            <person name="Goeker M."/>
        </authorList>
    </citation>
    <scope>NUCLEOTIDE SEQUENCE [LARGE SCALE GENOMIC DNA]</scope>
    <source>
        <strain evidence="6 7">DSM 23802</strain>
    </source>
</reference>
<dbReference type="AlphaFoldDB" id="A0A4R3KJA3"/>
<dbReference type="Gene3D" id="3.40.800.20">
    <property type="entry name" value="Histone deacetylase domain"/>
    <property type="match status" value="1"/>
</dbReference>
<keyword evidence="7" id="KW-1185">Reference proteome</keyword>
<dbReference type="GO" id="GO:0040029">
    <property type="term" value="P:epigenetic regulation of gene expression"/>
    <property type="evidence" value="ECO:0007669"/>
    <property type="project" value="TreeGrafter"/>
</dbReference>
<evidence type="ECO:0000259" key="5">
    <source>
        <dbReference type="Pfam" id="PF00850"/>
    </source>
</evidence>
<comment type="pathway">
    <text evidence="1">Ketone degradation; acetoin degradation.</text>
</comment>
<evidence type="ECO:0000256" key="1">
    <source>
        <dbReference type="ARBA" id="ARBA00005101"/>
    </source>
</evidence>
<comment type="similarity">
    <text evidence="2">Belongs to the histone deacetylase family.</text>
</comment>
<dbReference type="PRINTS" id="PR01270">
    <property type="entry name" value="HDASUPER"/>
</dbReference>
<dbReference type="InterPro" id="IPR003085">
    <property type="entry name" value="AcuC"/>
</dbReference>
<dbReference type="InterPro" id="IPR037138">
    <property type="entry name" value="His_deacetylse_dom_sf"/>
</dbReference>
<gene>
    <name evidence="6" type="ORF">EDD72_10379</name>
</gene>
<evidence type="ECO:0000313" key="7">
    <source>
        <dbReference type="Proteomes" id="UP000295788"/>
    </source>
</evidence>
<dbReference type="Pfam" id="PF00850">
    <property type="entry name" value="Hist_deacetyl"/>
    <property type="match status" value="1"/>
</dbReference>
<name>A0A4R3KJA3_9BACI</name>
<dbReference type="PANTHER" id="PTHR10625:SF10">
    <property type="entry name" value="HISTONE DEACETYLASE HDAC1"/>
    <property type="match status" value="1"/>
</dbReference>
<evidence type="ECO:0000256" key="4">
    <source>
        <dbReference type="ARBA" id="ARBA00022627"/>
    </source>
</evidence>
<organism evidence="6 7">
    <name type="scientific">Tepidibacillus fermentans</name>
    <dbReference type="NCBI Taxonomy" id="1281767"/>
    <lineage>
        <taxon>Bacteria</taxon>
        <taxon>Bacillati</taxon>
        <taxon>Bacillota</taxon>
        <taxon>Bacilli</taxon>
        <taxon>Bacillales</taxon>
        <taxon>Bacillaceae</taxon>
        <taxon>Tepidibacillus</taxon>
    </lineage>
</organism>
<proteinExistence type="inferred from homology"/>
<dbReference type="EMBL" id="SMAB01000003">
    <property type="protein sequence ID" value="TCS83756.1"/>
    <property type="molecule type" value="Genomic_DNA"/>
</dbReference>
<accession>A0A4R3KJA3</accession>
<dbReference type="GO" id="GO:0004407">
    <property type="term" value="F:histone deacetylase activity"/>
    <property type="evidence" value="ECO:0007669"/>
    <property type="project" value="TreeGrafter"/>
</dbReference>
<sequence length="389" mass="44515">MSRQFLFIYSPNLLNYQFYKEHPLNPKRLELTYQLIHAFELLSTEQIILPRYATDQELSLIHDPHYIEFVKKVSETGTCQKGCPKFGIGNEDTPPFQGMHDVSSLIVGGALQAGEYVMEGKVDHVFHMAGGLHHAFQKQASGFCIYNDASVLIAFLRKQYNARVLYLDTDAHHGDGVQWAFYDDPNVLTLSIHETGRYLFPGTGHLGERGNGAGYGYSINVPLDAFTEDDSFIEILYQVVPIVVERFQPDIIVSQNGCDAHAYDPLTHLNTSMRIYQEIPRLVHQLAHQFTEGKWVALGGGGYDIWRVVPRAWTLLWAEMINRPLEQQPLPTSWIERWQKESPVELPRFLFDDLTTFAKIARKEEIQEKNRLTAEKVLESLAYIRGKDN</sequence>
<dbReference type="Proteomes" id="UP000295788">
    <property type="component" value="Unassembled WGS sequence"/>
</dbReference>
<dbReference type="RefSeq" id="WP_132767158.1">
    <property type="nucleotide sequence ID" value="NZ_SMAB01000003.1"/>
</dbReference>
<dbReference type="InterPro" id="IPR023801">
    <property type="entry name" value="His_deacetylse_dom"/>
</dbReference>
<dbReference type="GO" id="GO:0045150">
    <property type="term" value="P:acetoin catabolic process"/>
    <property type="evidence" value="ECO:0007669"/>
    <property type="project" value="UniProtKB-UniPathway"/>
</dbReference>
<dbReference type="InterPro" id="IPR000286">
    <property type="entry name" value="HDACs"/>
</dbReference>
<evidence type="ECO:0000256" key="3">
    <source>
        <dbReference type="ARBA" id="ARBA00020218"/>
    </source>
</evidence>
<dbReference type="OrthoDB" id="9808367at2"/>
<dbReference type="PRINTS" id="PR01272">
    <property type="entry name" value="ACUCPROTEIN"/>
</dbReference>
<dbReference type="CDD" id="cd09994">
    <property type="entry name" value="HDAC_AcuC_like"/>
    <property type="match status" value="1"/>
</dbReference>
<dbReference type="PANTHER" id="PTHR10625">
    <property type="entry name" value="HISTONE DEACETYLASE HDAC1-RELATED"/>
    <property type="match status" value="1"/>
</dbReference>
<evidence type="ECO:0000256" key="2">
    <source>
        <dbReference type="ARBA" id="ARBA00005947"/>
    </source>
</evidence>
<feature type="domain" description="Histone deacetylase" evidence="5">
    <location>
        <begin position="22"/>
        <end position="319"/>
    </location>
</feature>